<proteinExistence type="predicted"/>
<evidence type="ECO:0000259" key="1">
    <source>
        <dbReference type="Pfam" id="PF00134"/>
    </source>
</evidence>
<evidence type="ECO:0000313" key="3">
    <source>
        <dbReference type="Proteomes" id="UP001470230"/>
    </source>
</evidence>
<dbReference type="Pfam" id="PF00134">
    <property type="entry name" value="Cyclin_N"/>
    <property type="match status" value="1"/>
</dbReference>
<sequence>MNSKKWTNEQRSCAWIAISYARRELSLTISPCIASAFVLLHKYFADPNHKDEPLYILLTSALFLSCKIEDTYRSMEKLFSVLSKCISAICKRFTLEHAKQIFGDRDFTVTELSTDEKKHITICEIHLLNSIDWNMDIDLPFNHFNDAKPAFSCFSSNENLEQPFNYVLRDLCLIMKDEKYLEIPPPVSAAVSIQHCFSERPLPESTSNWINQLRSQYPKEFEVALHIIEEEGRKCVPIPKSS</sequence>
<dbReference type="InterPro" id="IPR036915">
    <property type="entry name" value="Cyclin-like_sf"/>
</dbReference>
<dbReference type="PANTHER" id="PTHR10026">
    <property type="entry name" value="CYCLIN"/>
    <property type="match status" value="1"/>
</dbReference>
<dbReference type="Gene3D" id="1.10.472.10">
    <property type="entry name" value="Cyclin-like"/>
    <property type="match status" value="1"/>
</dbReference>
<accession>A0ABR2JK01</accession>
<evidence type="ECO:0000313" key="2">
    <source>
        <dbReference type="EMBL" id="KAK8878217.1"/>
    </source>
</evidence>
<gene>
    <name evidence="2" type="ORF">M9Y10_004982</name>
</gene>
<dbReference type="SUPFAM" id="SSF47954">
    <property type="entry name" value="Cyclin-like"/>
    <property type="match status" value="1"/>
</dbReference>
<name>A0ABR2JK01_9EUKA</name>
<protein>
    <recommendedName>
        <fullName evidence="1">Cyclin N-terminal domain-containing protein</fullName>
    </recommendedName>
</protein>
<comment type="caution">
    <text evidence="2">The sequence shown here is derived from an EMBL/GenBank/DDBJ whole genome shotgun (WGS) entry which is preliminary data.</text>
</comment>
<reference evidence="2 3" key="1">
    <citation type="submission" date="2024-04" db="EMBL/GenBank/DDBJ databases">
        <title>Tritrichomonas musculus Genome.</title>
        <authorList>
            <person name="Alves-Ferreira E."/>
            <person name="Grigg M."/>
            <person name="Lorenzi H."/>
            <person name="Galac M."/>
        </authorList>
    </citation>
    <scope>NUCLEOTIDE SEQUENCE [LARGE SCALE GENOMIC DNA]</scope>
    <source>
        <strain evidence="2 3">EAF2021</strain>
    </source>
</reference>
<keyword evidence="3" id="KW-1185">Reference proteome</keyword>
<dbReference type="Proteomes" id="UP001470230">
    <property type="component" value="Unassembled WGS sequence"/>
</dbReference>
<organism evidence="2 3">
    <name type="scientific">Tritrichomonas musculus</name>
    <dbReference type="NCBI Taxonomy" id="1915356"/>
    <lineage>
        <taxon>Eukaryota</taxon>
        <taxon>Metamonada</taxon>
        <taxon>Parabasalia</taxon>
        <taxon>Tritrichomonadida</taxon>
        <taxon>Tritrichomonadidae</taxon>
        <taxon>Tritrichomonas</taxon>
    </lineage>
</organism>
<dbReference type="InterPro" id="IPR006671">
    <property type="entry name" value="Cyclin_N"/>
</dbReference>
<dbReference type="EMBL" id="JAPFFF010000011">
    <property type="protein sequence ID" value="KAK8878217.1"/>
    <property type="molecule type" value="Genomic_DNA"/>
</dbReference>
<dbReference type="InterPro" id="IPR043198">
    <property type="entry name" value="Cyclin/Ssn8"/>
</dbReference>
<feature type="domain" description="Cyclin N-terminal" evidence="1">
    <location>
        <begin position="30"/>
        <end position="135"/>
    </location>
</feature>